<dbReference type="InterPro" id="IPR013324">
    <property type="entry name" value="RNA_pol_sigma_r3/r4-like"/>
</dbReference>
<dbReference type="NCBIfam" id="TIGR02937">
    <property type="entry name" value="sigma70-ECF"/>
    <property type="match status" value="1"/>
</dbReference>
<evidence type="ECO:0000256" key="3">
    <source>
        <dbReference type="ARBA" id="ARBA00023082"/>
    </source>
</evidence>
<evidence type="ECO:0000313" key="10">
    <source>
        <dbReference type="Proteomes" id="UP000215214"/>
    </source>
</evidence>
<evidence type="ECO:0000259" key="8">
    <source>
        <dbReference type="Pfam" id="PF08281"/>
    </source>
</evidence>
<protein>
    <recommendedName>
        <fullName evidence="6">RNA polymerase sigma factor</fullName>
    </recommendedName>
</protein>
<feature type="domain" description="RNA polymerase sigma-70 region 2" evidence="7">
    <location>
        <begin position="24"/>
        <end position="90"/>
    </location>
</feature>
<dbReference type="CDD" id="cd06171">
    <property type="entry name" value="Sigma70_r4"/>
    <property type="match status" value="1"/>
</dbReference>
<name>A0A238U4J6_9FLAO</name>
<dbReference type="GO" id="GO:0003677">
    <property type="term" value="F:DNA binding"/>
    <property type="evidence" value="ECO:0007669"/>
    <property type="project" value="UniProtKB-KW"/>
</dbReference>
<dbReference type="PANTHER" id="PTHR43133:SF8">
    <property type="entry name" value="RNA POLYMERASE SIGMA FACTOR HI_1459-RELATED"/>
    <property type="match status" value="1"/>
</dbReference>
<dbReference type="EMBL" id="LT899436">
    <property type="protein sequence ID" value="SNR14121.1"/>
    <property type="molecule type" value="Genomic_DNA"/>
</dbReference>
<dbReference type="Gene3D" id="1.10.10.10">
    <property type="entry name" value="Winged helix-like DNA-binding domain superfamily/Winged helix DNA-binding domain"/>
    <property type="match status" value="1"/>
</dbReference>
<evidence type="ECO:0000256" key="1">
    <source>
        <dbReference type="ARBA" id="ARBA00010641"/>
    </source>
</evidence>
<keyword evidence="2 6" id="KW-0805">Transcription regulation</keyword>
<evidence type="ECO:0000259" key="7">
    <source>
        <dbReference type="Pfam" id="PF04542"/>
    </source>
</evidence>
<comment type="similarity">
    <text evidence="1 6">Belongs to the sigma-70 factor family. ECF subfamily.</text>
</comment>
<dbReference type="InterPro" id="IPR000838">
    <property type="entry name" value="RNA_pol_sigma70_ECF_CS"/>
</dbReference>
<dbReference type="Proteomes" id="UP000215214">
    <property type="component" value="Chromosome TJEJU"/>
</dbReference>
<dbReference type="GO" id="GO:0006352">
    <property type="term" value="P:DNA-templated transcription initiation"/>
    <property type="evidence" value="ECO:0007669"/>
    <property type="project" value="InterPro"/>
</dbReference>
<sequence length="184" mass="21822">MKHLTDEQLMKAVANGELNKLSVLFDRYHVRIYNFFQKMTHNKMVSEDLTQEVFIKVLKYRSSYNDGNFASWLYTVARNIFSSYYQKQKKERSNIIEDDFLSSEEKLFTDSNKEDLEHLQRSLLKLNAKDRELIVMHKLQEIQYEQIAQIVGSSENAVKVKTHRALKKLKEIYFQSINTVSNKN</sequence>
<evidence type="ECO:0000256" key="4">
    <source>
        <dbReference type="ARBA" id="ARBA00023125"/>
    </source>
</evidence>
<dbReference type="InterPro" id="IPR039425">
    <property type="entry name" value="RNA_pol_sigma-70-like"/>
</dbReference>
<evidence type="ECO:0000313" key="9">
    <source>
        <dbReference type="EMBL" id="SNR14121.1"/>
    </source>
</evidence>
<keyword evidence="4 6" id="KW-0238">DNA-binding</keyword>
<dbReference type="KEGG" id="tje:TJEJU_0322"/>
<dbReference type="GO" id="GO:0016987">
    <property type="term" value="F:sigma factor activity"/>
    <property type="evidence" value="ECO:0007669"/>
    <property type="project" value="UniProtKB-KW"/>
</dbReference>
<proteinExistence type="inferred from homology"/>
<dbReference type="Gene3D" id="1.10.1740.10">
    <property type="match status" value="1"/>
</dbReference>
<dbReference type="SUPFAM" id="SSF88659">
    <property type="entry name" value="Sigma3 and sigma4 domains of RNA polymerase sigma factors"/>
    <property type="match status" value="1"/>
</dbReference>
<dbReference type="SUPFAM" id="SSF88946">
    <property type="entry name" value="Sigma2 domain of RNA polymerase sigma factors"/>
    <property type="match status" value="1"/>
</dbReference>
<dbReference type="OrthoDB" id="9798255at2"/>
<dbReference type="AlphaFoldDB" id="A0A238U4J6"/>
<dbReference type="InterPro" id="IPR007627">
    <property type="entry name" value="RNA_pol_sigma70_r2"/>
</dbReference>
<dbReference type="PROSITE" id="PS01063">
    <property type="entry name" value="SIGMA70_ECF"/>
    <property type="match status" value="1"/>
</dbReference>
<dbReference type="Pfam" id="PF08281">
    <property type="entry name" value="Sigma70_r4_2"/>
    <property type="match status" value="1"/>
</dbReference>
<dbReference type="InterPro" id="IPR014284">
    <property type="entry name" value="RNA_pol_sigma-70_dom"/>
</dbReference>
<dbReference type="InterPro" id="IPR036388">
    <property type="entry name" value="WH-like_DNA-bd_sf"/>
</dbReference>
<keyword evidence="10" id="KW-1185">Reference proteome</keyword>
<evidence type="ECO:0000256" key="5">
    <source>
        <dbReference type="ARBA" id="ARBA00023163"/>
    </source>
</evidence>
<dbReference type="InterPro" id="IPR013325">
    <property type="entry name" value="RNA_pol_sigma_r2"/>
</dbReference>
<keyword evidence="5 6" id="KW-0804">Transcription</keyword>
<feature type="domain" description="RNA polymerase sigma factor 70 region 4 type 2" evidence="8">
    <location>
        <begin position="119"/>
        <end position="169"/>
    </location>
</feature>
<dbReference type="InterPro" id="IPR013249">
    <property type="entry name" value="RNA_pol_sigma70_r4_t2"/>
</dbReference>
<evidence type="ECO:0000256" key="2">
    <source>
        <dbReference type="ARBA" id="ARBA00023015"/>
    </source>
</evidence>
<keyword evidence="3 6" id="KW-0731">Sigma factor</keyword>
<dbReference type="RefSeq" id="WP_157730045.1">
    <property type="nucleotide sequence ID" value="NZ_LT899436.1"/>
</dbReference>
<dbReference type="Pfam" id="PF04542">
    <property type="entry name" value="Sigma70_r2"/>
    <property type="match status" value="1"/>
</dbReference>
<organism evidence="9 10">
    <name type="scientific">Tenacibaculum jejuense</name>
    <dbReference type="NCBI Taxonomy" id="584609"/>
    <lineage>
        <taxon>Bacteria</taxon>
        <taxon>Pseudomonadati</taxon>
        <taxon>Bacteroidota</taxon>
        <taxon>Flavobacteriia</taxon>
        <taxon>Flavobacteriales</taxon>
        <taxon>Flavobacteriaceae</taxon>
        <taxon>Tenacibaculum</taxon>
    </lineage>
</organism>
<dbReference type="PANTHER" id="PTHR43133">
    <property type="entry name" value="RNA POLYMERASE ECF-TYPE SIGMA FACTO"/>
    <property type="match status" value="1"/>
</dbReference>
<accession>A0A238U4J6</accession>
<gene>
    <name evidence="9" type="ORF">TJEJU_0322</name>
</gene>
<reference evidence="9 10" key="1">
    <citation type="submission" date="2017-07" db="EMBL/GenBank/DDBJ databases">
        <authorList>
            <person name="Sun Z.S."/>
            <person name="Albrecht U."/>
            <person name="Echele G."/>
            <person name="Lee C.C."/>
        </authorList>
    </citation>
    <scope>NUCLEOTIDE SEQUENCE [LARGE SCALE GENOMIC DNA]</scope>
    <source>
        <strain evidence="10">type strain: KCTC 22618</strain>
    </source>
</reference>
<evidence type="ECO:0000256" key="6">
    <source>
        <dbReference type="RuleBase" id="RU000716"/>
    </source>
</evidence>